<protein>
    <submittedName>
        <fullName evidence="1">Uncharacterized protein</fullName>
    </submittedName>
</protein>
<evidence type="ECO:0000313" key="1">
    <source>
        <dbReference type="EMBL" id="QFG11315.1"/>
    </source>
</evidence>
<name>A0A5J6TKK5_9CAUD</name>
<evidence type="ECO:0000313" key="2">
    <source>
        <dbReference type="Proteomes" id="UP000325704"/>
    </source>
</evidence>
<dbReference type="Proteomes" id="UP000325704">
    <property type="component" value="Segment"/>
</dbReference>
<gene>
    <name evidence="1" type="primary">87</name>
    <name evidence="1" type="ORF">SEA_RAMEN_87</name>
</gene>
<organism evidence="1 2">
    <name type="scientific">Mycobacterium phage Ramen</name>
    <dbReference type="NCBI Taxonomy" id="2599876"/>
    <lineage>
        <taxon>Viruses</taxon>
        <taxon>Duplodnaviria</taxon>
        <taxon>Heunggongvirae</taxon>
        <taxon>Uroviricota</taxon>
        <taxon>Caudoviricetes</taxon>
        <taxon>Weiservirinae</taxon>
        <taxon>Anayavirus</taxon>
        <taxon>Anayavirus JAWS</taxon>
    </lineage>
</organism>
<accession>A0A5J6TKK5</accession>
<proteinExistence type="predicted"/>
<reference evidence="1 2" key="1">
    <citation type="submission" date="2019-07" db="EMBL/GenBank/DDBJ databases">
        <authorList>
            <person name="Kovalski J.M."/>
            <person name="Stoner T.H."/>
            <person name="Garlena R.A."/>
            <person name="Russell D.A."/>
            <person name="Pope W.H."/>
            <person name="Jacobs-Sera D."/>
            <person name="Hatfull G.F."/>
        </authorList>
    </citation>
    <scope>NUCLEOTIDE SEQUENCE [LARGE SCALE GENOMIC DNA]</scope>
</reference>
<dbReference type="EMBL" id="MN234197">
    <property type="protein sequence ID" value="QFG11315.1"/>
    <property type="molecule type" value="Genomic_DNA"/>
</dbReference>
<sequence>MLKDRNAHIAVSTDGRQVGKTTLLLDVALANARRGLVVDFWSWSVRESLCAFDLARSLVPPTDRGVTFSPVNGSMSVRYPRGGRVRFMDRMRGGWIGTGVADMEVVDDRDGQGGVTRRAVKGAF</sequence>